<evidence type="ECO:0000313" key="2">
    <source>
        <dbReference type="Proteomes" id="UP000078486"/>
    </source>
</evidence>
<dbReference type="AlphaFoldDB" id="A0A178IN94"/>
<organism evidence="1 2">
    <name type="scientific">Termitidicoccus mucosus</name>
    <dbReference type="NCBI Taxonomy" id="1184151"/>
    <lineage>
        <taxon>Bacteria</taxon>
        <taxon>Pseudomonadati</taxon>
        <taxon>Verrucomicrobiota</taxon>
        <taxon>Opitutia</taxon>
        <taxon>Opitutales</taxon>
        <taxon>Opitutaceae</taxon>
        <taxon>Termitidicoccus</taxon>
    </lineage>
</organism>
<dbReference type="OrthoDB" id="200286at2"/>
<evidence type="ECO:0000313" key="1">
    <source>
        <dbReference type="EMBL" id="OAM91373.1"/>
    </source>
</evidence>
<name>A0A178IN94_9BACT</name>
<reference evidence="1 2" key="1">
    <citation type="submission" date="2016-01" db="EMBL/GenBank/DDBJ databases">
        <title>High potential of lignocellulose degradation of a new Verrucomicrobia species.</title>
        <authorList>
            <person name="Wang Y."/>
            <person name="Shi Y."/>
            <person name="Qiu Z."/>
            <person name="Liu S."/>
            <person name="Yang H."/>
        </authorList>
    </citation>
    <scope>NUCLEOTIDE SEQUENCE [LARGE SCALE GENOMIC DNA]</scope>
    <source>
        <strain evidence="1 2">TSB47</strain>
    </source>
</reference>
<sequence>MKIASYVDEQGCPAGFYSDGVVRIYAKKQEDWEAMAEIPLRLQTDMGLGELNVVFKQMVSLLGDCRIFVVGELRGVPCAILDSMGFSLWKAGLVPIQEQLPYLARQIETSLAMNADFALSPEPVGNPAAGIYHFDLGRALKSNGRLNSRQLLLPFLESASFKELTVLCDHCPRWLDEELDRLNLQSDEGQWDETGLAITIKPIPPGETTRRPVRRPRSHRCGCSCME</sequence>
<keyword evidence="2" id="KW-1185">Reference proteome</keyword>
<dbReference type="Pfam" id="PF09582">
    <property type="entry name" value="AnfO_nitrog"/>
    <property type="match status" value="1"/>
</dbReference>
<dbReference type="InterPro" id="IPR014287">
    <property type="entry name" value="Nase_Fe-Fe_AnfO"/>
</dbReference>
<proteinExistence type="predicted"/>
<evidence type="ECO:0008006" key="3">
    <source>
        <dbReference type="Google" id="ProtNLM"/>
    </source>
</evidence>
<gene>
    <name evidence="1" type="ORF">AW736_03545</name>
</gene>
<protein>
    <recommendedName>
        <fullName evidence="3">Fe-only nitrogenase accessory protein AnfO</fullName>
    </recommendedName>
</protein>
<dbReference type="RefSeq" id="WP_068768879.1">
    <property type="nucleotide sequence ID" value="NZ_CP109796.1"/>
</dbReference>
<dbReference type="STRING" id="1184151.AW736_03545"/>
<accession>A0A178IN94</accession>
<dbReference type="EMBL" id="LRRQ01000029">
    <property type="protein sequence ID" value="OAM91373.1"/>
    <property type="molecule type" value="Genomic_DNA"/>
</dbReference>
<dbReference type="Proteomes" id="UP000078486">
    <property type="component" value="Unassembled WGS sequence"/>
</dbReference>
<comment type="caution">
    <text evidence="1">The sequence shown here is derived from an EMBL/GenBank/DDBJ whole genome shotgun (WGS) entry which is preliminary data.</text>
</comment>